<proteinExistence type="predicted"/>
<keyword evidence="3" id="KW-1185">Reference proteome</keyword>
<feature type="region of interest" description="Disordered" evidence="1">
    <location>
        <begin position="265"/>
        <end position="292"/>
    </location>
</feature>
<feature type="compositionally biased region" description="Acidic residues" evidence="1">
    <location>
        <begin position="270"/>
        <end position="286"/>
    </location>
</feature>
<evidence type="ECO:0000313" key="2">
    <source>
        <dbReference type="EMBL" id="KAK4142188.1"/>
    </source>
</evidence>
<dbReference type="EMBL" id="MU853600">
    <property type="protein sequence ID" value="KAK4142188.1"/>
    <property type="molecule type" value="Genomic_DNA"/>
</dbReference>
<accession>A0AAN6UZN7</accession>
<sequence length="292" mass="32215">MPNNARLDRVYARLLQDHPYGWALYKKVTAQELYPGCCGYFDSDGDWRLLLDLTIDQDSLTKEGWIAPGPGDQIKTGDEKPMRLTWGPKKSKSVVSRQIGGELAVNVASPISPSVTLSFTCESDEGAVLTTQNPVLRHRVGNESAVVRWMKANRAEMLRRHKEIAERHGIWVVSKTYTTTRSGVAVMSSKSSAVEIGIGATVPGVVTLTPSSSWSSSKGDLAAEIHDHSEGVVVFMSGVYFCKKLFKSELKLVVERDDQKSKIFRGGYVESDDEEQDEGGEDDGDGFEIRII</sequence>
<dbReference type="Proteomes" id="UP001302676">
    <property type="component" value="Unassembled WGS sequence"/>
</dbReference>
<organism evidence="2 3">
    <name type="scientific">Dichotomopilus funicola</name>
    <dbReference type="NCBI Taxonomy" id="1934379"/>
    <lineage>
        <taxon>Eukaryota</taxon>
        <taxon>Fungi</taxon>
        <taxon>Dikarya</taxon>
        <taxon>Ascomycota</taxon>
        <taxon>Pezizomycotina</taxon>
        <taxon>Sordariomycetes</taxon>
        <taxon>Sordariomycetidae</taxon>
        <taxon>Sordariales</taxon>
        <taxon>Chaetomiaceae</taxon>
        <taxon>Dichotomopilus</taxon>
    </lineage>
</organism>
<reference evidence="2" key="1">
    <citation type="journal article" date="2023" name="Mol. Phylogenet. Evol.">
        <title>Genome-scale phylogeny and comparative genomics of the fungal order Sordariales.</title>
        <authorList>
            <person name="Hensen N."/>
            <person name="Bonometti L."/>
            <person name="Westerberg I."/>
            <person name="Brannstrom I.O."/>
            <person name="Guillou S."/>
            <person name="Cros-Aarteil S."/>
            <person name="Calhoun S."/>
            <person name="Haridas S."/>
            <person name="Kuo A."/>
            <person name="Mondo S."/>
            <person name="Pangilinan J."/>
            <person name="Riley R."/>
            <person name="LaButti K."/>
            <person name="Andreopoulos B."/>
            <person name="Lipzen A."/>
            <person name="Chen C."/>
            <person name="Yan M."/>
            <person name="Daum C."/>
            <person name="Ng V."/>
            <person name="Clum A."/>
            <person name="Steindorff A."/>
            <person name="Ohm R.A."/>
            <person name="Martin F."/>
            <person name="Silar P."/>
            <person name="Natvig D.O."/>
            <person name="Lalanne C."/>
            <person name="Gautier V."/>
            <person name="Ament-Velasquez S.L."/>
            <person name="Kruys A."/>
            <person name="Hutchinson M.I."/>
            <person name="Powell A.J."/>
            <person name="Barry K."/>
            <person name="Miller A.N."/>
            <person name="Grigoriev I.V."/>
            <person name="Debuchy R."/>
            <person name="Gladieux P."/>
            <person name="Hiltunen Thoren M."/>
            <person name="Johannesson H."/>
        </authorList>
    </citation>
    <scope>NUCLEOTIDE SEQUENCE</scope>
    <source>
        <strain evidence="2">CBS 141.50</strain>
    </source>
</reference>
<gene>
    <name evidence="2" type="ORF">C8A04DRAFT_30144</name>
</gene>
<dbReference type="RefSeq" id="XP_062635559.1">
    <property type="nucleotide sequence ID" value="XM_062781267.1"/>
</dbReference>
<name>A0AAN6UZN7_9PEZI</name>
<comment type="caution">
    <text evidence="2">The sequence shown here is derived from an EMBL/GenBank/DDBJ whole genome shotgun (WGS) entry which is preliminary data.</text>
</comment>
<dbReference type="GeneID" id="87817880"/>
<evidence type="ECO:0000256" key="1">
    <source>
        <dbReference type="SAM" id="MobiDB-lite"/>
    </source>
</evidence>
<evidence type="ECO:0000313" key="3">
    <source>
        <dbReference type="Proteomes" id="UP001302676"/>
    </source>
</evidence>
<reference evidence="2" key="2">
    <citation type="submission" date="2023-05" db="EMBL/GenBank/DDBJ databases">
        <authorList>
            <consortium name="Lawrence Berkeley National Laboratory"/>
            <person name="Steindorff A."/>
            <person name="Hensen N."/>
            <person name="Bonometti L."/>
            <person name="Westerberg I."/>
            <person name="Brannstrom I.O."/>
            <person name="Guillou S."/>
            <person name="Cros-Aarteil S."/>
            <person name="Calhoun S."/>
            <person name="Haridas S."/>
            <person name="Kuo A."/>
            <person name="Mondo S."/>
            <person name="Pangilinan J."/>
            <person name="Riley R."/>
            <person name="Labutti K."/>
            <person name="Andreopoulos B."/>
            <person name="Lipzen A."/>
            <person name="Chen C."/>
            <person name="Yanf M."/>
            <person name="Daum C."/>
            <person name="Ng V."/>
            <person name="Clum A."/>
            <person name="Ohm R."/>
            <person name="Martin F."/>
            <person name="Silar P."/>
            <person name="Natvig D."/>
            <person name="Lalanne C."/>
            <person name="Gautier V."/>
            <person name="Ament-Velasquez S.L."/>
            <person name="Kruys A."/>
            <person name="Hutchinson M.I."/>
            <person name="Powell A.J."/>
            <person name="Barry K."/>
            <person name="Miller A.N."/>
            <person name="Grigoriev I.V."/>
            <person name="Debuchy R."/>
            <person name="Gladieux P."/>
            <person name="Thoren M.H."/>
            <person name="Johannesson H."/>
        </authorList>
    </citation>
    <scope>NUCLEOTIDE SEQUENCE</scope>
    <source>
        <strain evidence="2">CBS 141.50</strain>
    </source>
</reference>
<protein>
    <submittedName>
        <fullName evidence="2">Uncharacterized protein</fullName>
    </submittedName>
</protein>
<dbReference type="AlphaFoldDB" id="A0AAN6UZN7"/>